<evidence type="ECO:0000256" key="5">
    <source>
        <dbReference type="ARBA" id="ARBA00022989"/>
    </source>
</evidence>
<evidence type="ECO:0000259" key="11">
    <source>
        <dbReference type="Pfam" id="PF00487"/>
    </source>
</evidence>
<evidence type="ECO:0000256" key="6">
    <source>
        <dbReference type="ARBA" id="ARBA00023002"/>
    </source>
</evidence>
<evidence type="ECO:0000259" key="12">
    <source>
        <dbReference type="Pfam" id="PF01610"/>
    </source>
</evidence>
<dbReference type="CDD" id="cd03505">
    <property type="entry name" value="Delta9-FADS-like"/>
    <property type="match status" value="1"/>
</dbReference>
<evidence type="ECO:0000313" key="14">
    <source>
        <dbReference type="Proteomes" id="UP000252707"/>
    </source>
</evidence>
<dbReference type="PANTHER" id="PTHR11351:SF33">
    <property type="entry name" value="DELTA-9 FATTY ACID DESATURASE, DESA"/>
    <property type="match status" value="1"/>
</dbReference>
<feature type="transmembrane region" description="Helical" evidence="10">
    <location>
        <begin position="162"/>
        <end position="181"/>
    </location>
</feature>
<evidence type="ECO:0000256" key="10">
    <source>
        <dbReference type="SAM" id="Phobius"/>
    </source>
</evidence>
<dbReference type="InterPro" id="IPR015876">
    <property type="entry name" value="Acyl-CoA_DS"/>
</dbReference>
<evidence type="ECO:0000256" key="4">
    <source>
        <dbReference type="ARBA" id="ARBA00022832"/>
    </source>
</evidence>
<protein>
    <submittedName>
        <fullName evidence="13">Stearoyl-CoA desaturase (Delta-9 desaturase)</fullName>
    </submittedName>
</protein>
<dbReference type="GO" id="GO:0016717">
    <property type="term" value="F:oxidoreductase activity, acting on paired donors, with oxidation of a pair of donors resulting in the reduction of molecular oxygen to two molecules of water"/>
    <property type="evidence" value="ECO:0007669"/>
    <property type="project" value="InterPro"/>
</dbReference>
<dbReference type="AlphaFoldDB" id="A0A369CBJ1"/>
<dbReference type="EMBL" id="QPJY01000003">
    <property type="protein sequence ID" value="RCX31370.1"/>
    <property type="molecule type" value="Genomic_DNA"/>
</dbReference>
<keyword evidence="4" id="KW-0276">Fatty acid metabolism</keyword>
<keyword evidence="14" id="KW-1185">Reference proteome</keyword>
<sequence length="392" mass="44277">MILNGLLDLSLGGLIAATLLLTHVTIVAVTVFLHRHQAHRALTLHPVVSHFFRFWLWLTSGMVTREWVAVHRKHHAACETESDPHSPQVLGIRKVLWTGAEVYREATRDEAMLEQFGRGTPDDWIERNLYGRHSGLGIVLMLGLDLLLFGAAGITVWAVQMIWIPLFAAGVINGLGHWWGYRNFECPDASTNLVPWGILIGGEELHNNHHAHGGSARLSYHWWEFDIGWMYIRLFQALGLARVRNVSPQTVFRPGKMLPDVDTLGAVLSNRFQVLARYGREVALPVLREEMARADASVRGRLRQARAALVRDESLVSEEARRRLQAVLERSGELKVVYQFRERLQAVWNRSAASQKERLEALQEWCAQAEATGIQALQRFAARLRGYSLGSA</sequence>
<dbReference type="GO" id="GO:0016020">
    <property type="term" value="C:membrane"/>
    <property type="evidence" value="ECO:0007669"/>
    <property type="project" value="UniProtKB-SubCell"/>
</dbReference>
<evidence type="ECO:0000256" key="1">
    <source>
        <dbReference type="ARBA" id="ARBA00004141"/>
    </source>
</evidence>
<evidence type="ECO:0000256" key="2">
    <source>
        <dbReference type="ARBA" id="ARBA00008749"/>
    </source>
</evidence>
<evidence type="ECO:0000256" key="7">
    <source>
        <dbReference type="ARBA" id="ARBA00023004"/>
    </source>
</evidence>
<feature type="domain" description="Fatty acid desaturase" evidence="11">
    <location>
        <begin position="16"/>
        <end position="225"/>
    </location>
</feature>
<dbReference type="GO" id="GO:0006631">
    <property type="term" value="P:fatty acid metabolic process"/>
    <property type="evidence" value="ECO:0007669"/>
    <property type="project" value="UniProtKB-KW"/>
</dbReference>
<dbReference type="Proteomes" id="UP000252707">
    <property type="component" value="Unassembled WGS sequence"/>
</dbReference>
<evidence type="ECO:0000256" key="9">
    <source>
        <dbReference type="ARBA" id="ARBA00023136"/>
    </source>
</evidence>
<proteinExistence type="inferred from homology"/>
<accession>A0A369CBJ1</accession>
<evidence type="ECO:0000256" key="3">
    <source>
        <dbReference type="ARBA" id="ARBA00022692"/>
    </source>
</evidence>
<keyword evidence="8" id="KW-0443">Lipid metabolism</keyword>
<feature type="transmembrane region" description="Helical" evidence="10">
    <location>
        <begin position="12"/>
        <end position="33"/>
    </location>
</feature>
<reference evidence="13 14" key="1">
    <citation type="submission" date="2018-07" db="EMBL/GenBank/DDBJ databases">
        <title>Genomic Encyclopedia of Type Strains, Phase IV (KMG-IV): sequencing the most valuable type-strain genomes for metagenomic binning, comparative biology and taxonomic classification.</title>
        <authorList>
            <person name="Goeker M."/>
        </authorList>
    </citation>
    <scope>NUCLEOTIDE SEQUENCE [LARGE SCALE GENOMIC DNA]</scope>
    <source>
        <strain evidence="13 14">DSM 26407</strain>
    </source>
</reference>
<keyword evidence="7" id="KW-0408">Iron</keyword>
<dbReference type="Pfam" id="PF01610">
    <property type="entry name" value="DDE_Tnp_ISL3"/>
    <property type="match status" value="1"/>
</dbReference>
<gene>
    <name evidence="13" type="ORF">DFQ59_103338</name>
</gene>
<dbReference type="PANTHER" id="PTHR11351">
    <property type="entry name" value="ACYL-COA DESATURASE"/>
    <property type="match status" value="1"/>
</dbReference>
<organism evidence="13 14">
    <name type="scientific">Thioalbus denitrificans</name>
    <dbReference type="NCBI Taxonomy" id="547122"/>
    <lineage>
        <taxon>Bacteria</taxon>
        <taxon>Pseudomonadati</taxon>
        <taxon>Pseudomonadota</taxon>
        <taxon>Gammaproteobacteria</taxon>
        <taxon>Chromatiales</taxon>
        <taxon>Ectothiorhodospiraceae</taxon>
        <taxon>Thioalbus</taxon>
    </lineage>
</organism>
<keyword evidence="9 10" id="KW-0472">Membrane</keyword>
<comment type="similarity">
    <text evidence="2">Belongs to the fatty acid desaturase type 2 family.</text>
</comment>
<keyword evidence="6" id="KW-0560">Oxidoreductase</keyword>
<feature type="transmembrane region" description="Helical" evidence="10">
    <location>
        <begin position="136"/>
        <end position="156"/>
    </location>
</feature>
<dbReference type="InterPro" id="IPR002560">
    <property type="entry name" value="Transposase_DDE"/>
</dbReference>
<comment type="subcellular location">
    <subcellularLocation>
        <location evidence="1">Membrane</location>
        <topology evidence="1">Multi-pass membrane protein</topology>
    </subcellularLocation>
</comment>
<feature type="domain" description="Transposase IS204/IS1001/IS1096/IS1165 DDE" evidence="12">
    <location>
        <begin position="285"/>
        <end position="386"/>
    </location>
</feature>
<dbReference type="Pfam" id="PF00487">
    <property type="entry name" value="FA_desaturase"/>
    <property type="match status" value="1"/>
</dbReference>
<dbReference type="InterPro" id="IPR005804">
    <property type="entry name" value="FA_desaturase_dom"/>
</dbReference>
<keyword evidence="5 10" id="KW-1133">Transmembrane helix</keyword>
<name>A0A369CBJ1_9GAMM</name>
<keyword evidence="3 10" id="KW-0812">Transmembrane</keyword>
<evidence type="ECO:0000313" key="13">
    <source>
        <dbReference type="EMBL" id="RCX31370.1"/>
    </source>
</evidence>
<evidence type="ECO:0000256" key="8">
    <source>
        <dbReference type="ARBA" id="ARBA00023098"/>
    </source>
</evidence>
<comment type="caution">
    <text evidence="13">The sequence shown here is derived from an EMBL/GenBank/DDBJ whole genome shotgun (WGS) entry which is preliminary data.</text>
</comment>